<feature type="region of interest" description="Disordered" evidence="1">
    <location>
        <begin position="49"/>
        <end position="120"/>
    </location>
</feature>
<evidence type="ECO:0000313" key="2">
    <source>
        <dbReference type="EMBL" id="SIS15803.1"/>
    </source>
</evidence>
<dbReference type="RefSeq" id="WP_143823924.1">
    <property type="nucleotide sequence ID" value="NZ_FTNR01000015.1"/>
</dbReference>
<protein>
    <submittedName>
        <fullName evidence="2">Uncharacterized protein</fullName>
    </submittedName>
</protein>
<keyword evidence="3" id="KW-1185">Reference proteome</keyword>
<dbReference type="EMBL" id="FTNR01000015">
    <property type="protein sequence ID" value="SIS15803.1"/>
    <property type="molecule type" value="Genomic_DNA"/>
</dbReference>
<evidence type="ECO:0000313" key="3">
    <source>
        <dbReference type="Proteomes" id="UP000185936"/>
    </source>
</evidence>
<reference evidence="3" key="1">
    <citation type="submission" date="2017-01" db="EMBL/GenBank/DDBJ databases">
        <authorList>
            <person name="Varghese N."/>
            <person name="Submissions S."/>
        </authorList>
    </citation>
    <scope>NUCLEOTIDE SEQUENCE [LARGE SCALE GENOMIC DNA]</scope>
    <source>
        <strain evidence="3">type strain: HArc-</strain>
    </source>
</reference>
<sequence length="120" mass="13949">MFDPFDPIDFDFQEFNPLKDSHDQRLQNEFRMASDEDLLLVKERLKMDPSINRTTRSTLKDMIRDEKKRRHSVDPDPVAGSGKNKNYSSSSDEGGSSSKADQEPEYVEGYQESYISDYQE</sequence>
<dbReference type="AlphaFoldDB" id="A0A1N7GT80"/>
<proteinExistence type="predicted"/>
<name>A0A1N7GT80_9EURY</name>
<dbReference type="Proteomes" id="UP000185936">
    <property type="component" value="Unassembled WGS sequence"/>
</dbReference>
<organism evidence="2 3">
    <name type="scientific">Natronorubrum thiooxidans</name>
    <dbReference type="NCBI Taxonomy" id="308853"/>
    <lineage>
        <taxon>Archaea</taxon>
        <taxon>Methanobacteriati</taxon>
        <taxon>Methanobacteriota</taxon>
        <taxon>Stenosarchaea group</taxon>
        <taxon>Halobacteria</taxon>
        <taxon>Halobacteriales</taxon>
        <taxon>Natrialbaceae</taxon>
        <taxon>Natronorubrum</taxon>
    </lineage>
</organism>
<evidence type="ECO:0000256" key="1">
    <source>
        <dbReference type="SAM" id="MobiDB-lite"/>
    </source>
</evidence>
<feature type="compositionally biased region" description="Low complexity" evidence="1">
    <location>
        <begin position="80"/>
        <end position="98"/>
    </location>
</feature>
<accession>A0A1N7GT80</accession>
<gene>
    <name evidence="2" type="ORF">SAMN05421752_11543</name>
</gene>